<dbReference type="RefSeq" id="WP_072898086.1">
    <property type="nucleotide sequence ID" value="NZ_FQWZ01000006.1"/>
</dbReference>
<dbReference type="PANTHER" id="PTHR43639">
    <property type="entry name" value="OXIDOREDUCTASE, SHORT-CHAIN DEHYDROGENASE/REDUCTASE FAMILY (AFU_ORTHOLOGUE AFUA_5G02870)"/>
    <property type="match status" value="1"/>
</dbReference>
<dbReference type="PROSITE" id="PS00061">
    <property type="entry name" value="ADH_SHORT"/>
    <property type="match status" value="1"/>
</dbReference>
<reference evidence="3 4" key="1">
    <citation type="submission" date="2016-11" db="EMBL/GenBank/DDBJ databases">
        <authorList>
            <person name="Jaros S."/>
            <person name="Januszkiewicz K."/>
            <person name="Wedrychowicz H."/>
        </authorList>
    </citation>
    <scope>NUCLEOTIDE SEQUENCE [LARGE SCALE GENOMIC DNA]</scope>
    <source>
        <strain evidence="3 4">CGMCC 1.7049</strain>
    </source>
</reference>
<dbReference type="CDD" id="cd05233">
    <property type="entry name" value="SDR_c"/>
    <property type="match status" value="1"/>
</dbReference>
<dbReference type="AlphaFoldDB" id="A0A1M5QG53"/>
<dbReference type="PANTHER" id="PTHR43639:SF1">
    <property type="entry name" value="SHORT-CHAIN DEHYDROGENASE_REDUCTASE FAMILY PROTEIN"/>
    <property type="match status" value="1"/>
</dbReference>
<dbReference type="PRINTS" id="PR00080">
    <property type="entry name" value="SDRFAMILY"/>
</dbReference>
<dbReference type="GO" id="GO:0016491">
    <property type="term" value="F:oxidoreductase activity"/>
    <property type="evidence" value="ECO:0007669"/>
    <property type="project" value="UniProtKB-KW"/>
</dbReference>
<evidence type="ECO:0000313" key="4">
    <source>
        <dbReference type="Proteomes" id="UP000199758"/>
    </source>
</evidence>
<dbReference type="Proteomes" id="UP000199758">
    <property type="component" value="Unassembled WGS sequence"/>
</dbReference>
<evidence type="ECO:0000313" key="3">
    <source>
        <dbReference type="EMBL" id="SHH12739.1"/>
    </source>
</evidence>
<dbReference type="Pfam" id="PF13561">
    <property type="entry name" value="adh_short_C2"/>
    <property type="match status" value="1"/>
</dbReference>
<dbReference type="SUPFAM" id="SSF51735">
    <property type="entry name" value="NAD(P)-binding Rossmann-fold domains"/>
    <property type="match status" value="1"/>
</dbReference>
<dbReference type="InterPro" id="IPR020904">
    <property type="entry name" value="Sc_DH/Rdtase_CS"/>
</dbReference>
<dbReference type="PRINTS" id="PR00081">
    <property type="entry name" value="GDHRDH"/>
</dbReference>
<name>A0A1M5QG53_9GAMM</name>
<dbReference type="InterPro" id="IPR002347">
    <property type="entry name" value="SDR_fam"/>
</dbReference>
<dbReference type="FunFam" id="3.40.50.720:FF:000084">
    <property type="entry name" value="Short-chain dehydrogenase reductase"/>
    <property type="match status" value="1"/>
</dbReference>
<proteinExistence type="inferred from homology"/>
<keyword evidence="2" id="KW-0560">Oxidoreductase</keyword>
<accession>A0A1M5QG53</accession>
<comment type="similarity">
    <text evidence="1">Belongs to the short-chain dehydrogenases/reductases (SDR) family.</text>
</comment>
<evidence type="ECO:0000256" key="1">
    <source>
        <dbReference type="ARBA" id="ARBA00006484"/>
    </source>
</evidence>
<keyword evidence="4" id="KW-1185">Reference proteome</keyword>
<gene>
    <name evidence="3" type="ORF">SAMN04488068_2578</name>
</gene>
<dbReference type="Gene3D" id="3.40.50.720">
    <property type="entry name" value="NAD(P)-binding Rossmann-like Domain"/>
    <property type="match status" value="1"/>
</dbReference>
<sequence>MAQGRVVLVTGGGKGVGRGITASFLAAGDTVVICGREAPEVMPAVDGRSARFIAADVRDAAARDALFGAILDEHGRLDVLVNNAGGAPFVMADKASPRFHDAMIQLNLLAPLHLAQKANAIMQAQPNGGVIVFIGSVSALRPSPGTAAYGAAKAAILNLVSSLAVEWAPKVRVVAVSPGLVRTEQSALHYGDEAGIARVAQTVPMQRLAEPSDIGEACLWVASPQASYLSGTNLTLHGGGERPAFLAAASVNANASTPH</sequence>
<evidence type="ECO:0000256" key="2">
    <source>
        <dbReference type="ARBA" id="ARBA00023002"/>
    </source>
</evidence>
<protein>
    <submittedName>
        <fullName evidence="3">NAD(P)-dependent dehydrogenase, short-chain alcohol dehydrogenase family</fullName>
    </submittedName>
</protein>
<dbReference type="InterPro" id="IPR036291">
    <property type="entry name" value="NAD(P)-bd_dom_sf"/>
</dbReference>
<organism evidence="3 4">
    <name type="scientific">Hydrocarboniphaga daqingensis</name>
    <dbReference type="NCBI Taxonomy" id="490188"/>
    <lineage>
        <taxon>Bacteria</taxon>
        <taxon>Pseudomonadati</taxon>
        <taxon>Pseudomonadota</taxon>
        <taxon>Gammaproteobacteria</taxon>
        <taxon>Nevskiales</taxon>
        <taxon>Nevskiaceae</taxon>
        <taxon>Hydrocarboniphaga</taxon>
    </lineage>
</organism>
<dbReference type="NCBIfam" id="NF005893">
    <property type="entry name" value="PRK07856.1"/>
    <property type="match status" value="1"/>
</dbReference>
<dbReference type="EMBL" id="FQWZ01000006">
    <property type="protein sequence ID" value="SHH12739.1"/>
    <property type="molecule type" value="Genomic_DNA"/>
</dbReference>
<dbReference type="STRING" id="490188.SAMN04488068_2578"/>